<protein>
    <submittedName>
        <fullName evidence="1">Uncharacterized protein</fullName>
    </submittedName>
</protein>
<name>A0A2W5FAE3_9BURK</name>
<proteinExistence type="predicted"/>
<accession>A0A2W5FAE3</accession>
<reference evidence="1 2" key="1">
    <citation type="submission" date="2017-08" db="EMBL/GenBank/DDBJ databases">
        <title>Infants hospitalized years apart are colonized by the same room-sourced microbial strains.</title>
        <authorList>
            <person name="Brooks B."/>
            <person name="Olm M.R."/>
            <person name="Firek B.A."/>
            <person name="Baker R."/>
            <person name="Thomas B.C."/>
            <person name="Morowitz M.J."/>
            <person name="Banfield J.F."/>
        </authorList>
    </citation>
    <scope>NUCLEOTIDE SEQUENCE [LARGE SCALE GENOMIC DNA]</scope>
    <source>
        <strain evidence="1">S2_012_000_R2_81</strain>
    </source>
</reference>
<gene>
    <name evidence="1" type="ORF">DI603_16375</name>
</gene>
<dbReference type="Proteomes" id="UP000249633">
    <property type="component" value="Unassembled WGS sequence"/>
</dbReference>
<dbReference type="EMBL" id="QFOD01000017">
    <property type="protein sequence ID" value="PZP29636.1"/>
    <property type="molecule type" value="Genomic_DNA"/>
</dbReference>
<evidence type="ECO:0000313" key="2">
    <source>
        <dbReference type="Proteomes" id="UP000249633"/>
    </source>
</evidence>
<dbReference type="AlphaFoldDB" id="A0A2W5FAE3"/>
<sequence>MLLNLCDVESIVSWWSVFPARHDGALEQMLVSRPQFGQSIHAAQRRIRTSDDLQAQLNKSLAQQDQHLAQMADRRAAMSSVEMLRRDLAMAA</sequence>
<comment type="caution">
    <text evidence="1">The sequence shown here is derived from an EMBL/GenBank/DDBJ whole genome shotgun (WGS) entry which is preliminary data.</text>
</comment>
<organism evidence="1 2">
    <name type="scientific">Roseateles depolymerans</name>
    <dbReference type="NCBI Taxonomy" id="76731"/>
    <lineage>
        <taxon>Bacteria</taxon>
        <taxon>Pseudomonadati</taxon>
        <taxon>Pseudomonadota</taxon>
        <taxon>Betaproteobacteria</taxon>
        <taxon>Burkholderiales</taxon>
        <taxon>Sphaerotilaceae</taxon>
        <taxon>Roseateles</taxon>
    </lineage>
</organism>
<evidence type="ECO:0000313" key="1">
    <source>
        <dbReference type="EMBL" id="PZP29636.1"/>
    </source>
</evidence>